<evidence type="ECO:0000313" key="1">
    <source>
        <dbReference type="EMBL" id="VBB42910.1"/>
    </source>
</evidence>
<dbReference type="EMBL" id="UPXX01000018">
    <property type="protein sequence ID" value="VBB42910.1"/>
    <property type="molecule type" value="Genomic_DNA"/>
</dbReference>
<organism evidence="1">
    <name type="scientific">Uncultured Desulfatiglans sp</name>
    <dbReference type="NCBI Taxonomy" id="1748965"/>
    <lineage>
        <taxon>Bacteria</taxon>
        <taxon>Pseudomonadati</taxon>
        <taxon>Thermodesulfobacteriota</taxon>
        <taxon>Desulfobacteria</taxon>
        <taxon>Desulfatiglandales</taxon>
        <taxon>Desulfatiglandaceae</taxon>
        <taxon>Desulfatiglans</taxon>
        <taxon>environmental samples</taxon>
    </lineage>
</organism>
<proteinExistence type="predicted"/>
<gene>
    <name evidence="1" type="ORF">TRIP_B250027</name>
</gene>
<reference evidence="1" key="1">
    <citation type="submission" date="2018-07" db="EMBL/GenBank/DDBJ databases">
        <authorList>
            <consortium name="Genoscope - CEA"/>
            <person name="William W."/>
        </authorList>
    </citation>
    <scope>NUCLEOTIDE SEQUENCE</scope>
    <source>
        <strain evidence="1">IK1</strain>
    </source>
</reference>
<accession>A0A653A4E7</accession>
<dbReference type="AlphaFoldDB" id="A0A653A4E7"/>
<sequence length="307" mass="34873">MTLEAGKRVTKWGKGYAWNPVAFVDRPQNPEDPEEALEGYTVLAGDFIRSLAGPLQTLAFTPVLLPVYEDLNDDFGKAGHVNLAAKLYALLWDTDLDLLFFTGASRTTRWGFDFSKNLLPHFEIHGEAAWVKDFPKKSFPAAGQTLSTETDVWNYLFGIRYLTQSELTVILEYYHNGEGVDPDDLENLYASIDDAYDAYQQTGDPALFGPVNQLVGGGFTWRNPLEDYLYLRLIQKEPFDILYFNPACTIITALNDGSFNLIPELSYSPVTNLELRLRSVVPVGGDKTEYGEKQNDWRVEFRLRYFF</sequence>
<name>A0A653A4E7_UNCDX</name>
<protein>
    <submittedName>
        <fullName evidence="1">Uncharacterized protein</fullName>
    </submittedName>
</protein>